<dbReference type="eggNOG" id="ENOG50329R7">
    <property type="taxonomic scope" value="Bacteria"/>
</dbReference>
<sequence length="125" mass="14580">MLFQIAVFLQPLLPEQYQIARVCQSVAEIQHKTDQHHNHLIKHNVIAEIKQTVKSNMEHQHDIHHQCVFCTIYSHLISNLDSDLPEIFARIQVRLIAFQKAFRHILFELQCLFLSPQGRAPPLLA</sequence>
<dbReference type="Proteomes" id="UP000017670">
    <property type="component" value="Unassembled WGS sequence"/>
</dbReference>
<dbReference type="GeneID" id="29857841"/>
<protein>
    <recommendedName>
        <fullName evidence="3">DUF2946 domain-containing protein</fullName>
    </recommendedName>
</protein>
<dbReference type="AlphaFoldDB" id="N9DZF1"/>
<dbReference type="EMBL" id="APQL01000011">
    <property type="protein sequence ID" value="ENW03558.1"/>
    <property type="molecule type" value="Genomic_DNA"/>
</dbReference>
<reference evidence="1 2" key="1">
    <citation type="submission" date="2013-02" db="EMBL/GenBank/DDBJ databases">
        <title>The Genome Sequence of Acinetobacter beijerinckii CIP 110307.</title>
        <authorList>
            <consortium name="The Broad Institute Genome Sequencing Platform"/>
            <consortium name="The Broad Institute Genome Sequencing Center for Infectious Disease"/>
            <person name="Cerqueira G."/>
            <person name="Feldgarden M."/>
            <person name="Courvalin P."/>
            <person name="Perichon B."/>
            <person name="Grillot-Courvalin C."/>
            <person name="Clermont D."/>
            <person name="Rocha E."/>
            <person name="Yoon E.-J."/>
            <person name="Nemec A."/>
            <person name="Walker B."/>
            <person name="Young S.K."/>
            <person name="Zeng Q."/>
            <person name="Gargeya S."/>
            <person name="Fitzgerald M."/>
            <person name="Haas B."/>
            <person name="Abouelleil A."/>
            <person name="Alvarado L."/>
            <person name="Arachchi H.M."/>
            <person name="Berlin A.M."/>
            <person name="Chapman S.B."/>
            <person name="Dewar J."/>
            <person name="Goldberg J."/>
            <person name="Griggs A."/>
            <person name="Gujja S."/>
            <person name="Hansen M."/>
            <person name="Howarth C."/>
            <person name="Imamovic A."/>
            <person name="Larimer J."/>
            <person name="McCowan C."/>
            <person name="Murphy C."/>
            <person name="Neiman D."/>
            <person name="Pearson M."/>
            <person name="Priest M."/>
            <person name="Roberts A."/>
            <person name="Saif S."/>
            <person name="Shea T."/>
            <person name="Sisk P."/>
            <person name="Sykes S."/>
            <person name="Wortman J."/>
            <person name="Nusbaum C."/>
            <person name="Birren B."/>
        </authorList>
    </citation>
    <scope>NUCLEOTIDE SEQUENCE [LARGE SCALE GENOMIC DNA]</scope>
    <source>
        <strain evidence="1 2">CIP 110307</strain>
    </source>
</reference>
<dbReference type="PATRIC" id="fig|1217648.3.peg.2872"/>
<dbReference type="STRING" id="262668.GCA_000931715_02676"/>
<evidence type="ECO:0000313" key="2">
    <source>
        <dbReference type="Proteomes" id="UP000017670"/>
    </source>
</evidence>
<dbReference type="HOGENOM" id="CLU_151724_0_0_6"/>
<comment type="caution">
    <text evidence="1">The sequence shown here is derived from an EMBL/GenBank/DDBJ whole genome shotgun (WGS) entry which is preliminary data.</text>
</comment>
<gene>
    <name evidence="1" type="ORF">F933_02952</name>
</gene>
<organism evidence="1 2">
    <name type="scientific">Acinetobacter beijerinckii CIP 110307</name>
    <dbReference type="NCBI Taxonomy" id="1217648"/>
    <lineage>
        <taxon>Bacteria</taxon>
        <taxon>Pseudomonadati</taxon>
        <taxon>Pseudomonadota</taxon>
        <taxon>Gammaproteobacteria</taxon>
        <taxon>Moraxellales</taxon>
        <taxon>Moraxellaceae</taxon>
        <taxon>Acinetobacter</taxon>
    </lineage>
</organism>
<dbReference type="RefSeq" id="WP_005062502.1">
    <property type="nucleotide sequence ID" value="NZ_KB849766.1"/>
</dbReference>
<name>N9DZF1_9GAMM</name>
<keyword evidence="2" id="KW-1185">Reference proteome</keyword>
<proteinExistence type="predicted"/>
<evidence type="ECO:0000313" key="1">
    <source>
        <dbReference type="EMBL" id="ENW03558.1"/>
    </source>
</evidence>
<evidence type="ECO:0008006" key="3">
    <source>
        <dbReference type="Google" id="ProtNLM"/>
    </source>
</evidence>
<accession>N9DZF1</accession>